<dbReference type="SUPFAM" id="SSF52317">
    <property type="entry name" value="Class I glutamine amidotransferase-like"/>
    <property type="match status" value="1"/>
</dbReference>
<dbReference type="EMBL" id="BHVO01000042">
    <property type="protein sequence ID" value="GCA71018.1"/>
    <property type="molecule type" value="Genomic_DNA"/>
</dbReference>
<dbReference type="Proteomes" id="UP000323569">
    <property type="component" value="Unassembled WGS sequence"/>
</dbReference>
<proteinExistence type="inferred from homology"/>
<dbReference type="InterPro" id="IPR032633">
    <property type="entry name" value="ThiJ-like"/>
</dbReference>
<evidence type="ECO:0000313" key="4">
    <source>
        <dbReference type="EMBL" id="GCA71018.1"/>
    </source>
</evidence>
<dbReference type="Pfam" id="PF17124">
    <property type="entry name" value="ThiJ_like"/>
    <property type="match status" value="1"/>
</dbReference>
<dbReference type="PANTHER" id="PTHR48094">
    <property type="entry name" value="PROTEIN/NUCLEIC ACID DEGLYCASE DJ-1-RELATED"/>
    <property type="match status" value="1"/>
</dbReference>
<keyword evidence="1" id="KW-0346">Stress response</keyword>
<evidence type="ECO:0008006" key="6">
    <source>
        <dbReference type="Google" id="ProtNLM"/>
    </source>
</evidence>
<evidence type="ECO:0000313" key="5">
    <source>
        <dbReference type="Proteomes" id="UP000323569"/>
    </source>
</evidence>
<dbReference type="AlphaFoldDB" id="A0A5A5R7M5"/>
<keyword evidence="2" id="KW-0456">Lyase</keyword>
<evidence type="ECO:0000256" key="2">
    <source>
        <dbReference type="ARBA" id="ARBA00023239"/>
    </source>
</evidence>
<dbReference type="GO" id="GO:0019243">
    <property type="term" value="P:methylglyoxal catabolic process to D-lactate via S-lactoyl-glutathione"/>
    <property type="evidence" value="ECO:0007669"/>
    <property type="project" value="TreeGrafter"/>
</dbReference>
<dbReference type="CDD" id="cd03141">
    <property type="entry name" value="GATase1_Hsp31_like"/>
    <property type="match status" value="1"/>
</dbReference>
<reference evidence="4 5" key="1">
    <citation type="submission" date="2018-09" db="EMBL/GenBank/DDBJ databases">
        <title>Evolutionary history of phycoerythrin pigmentation in the water bloom-forming cyanobacterium Microcystis aeruginosa.</title>
        <authorList>
            <person name="Tanabe Y."/>
            <person name="Tanabe Y."/>
            <person name="Yamaguchi H."/>
        </authorList>
    </citation>
    <scope>NUCLEOTIDE SEQUENCE [LARGE SCALE GENOMIC DNA]</scope>
    <source>
        <strain evidence="4 5">NIES-2519</strain>
    </source>
</reference>
<sequence>MSKKVLVILSEWGYWGEELVGPYDVLNEAGYIIDFATPKGRKPVALPPSMDETFIDPPLDKYVTSAHYAKRTREIEQSDLLAKPIDLSNWFPAMPYFNSPNFGHELEAYYNKREQCWKELEQYDALVMVGGSGPMVDMVNNERVHDVILGFLSQGKLITAECYAVTCLAFARDWTERKSIIWGKHVTGHAREYDYKDSTGFAQMYGFDGKPMNTSANFGPPFYPLEYILRDAVGPEGQYHGGVGHTLSTILDYPFLTGRSTQDSKLVGELIIQVLEHGLRRYGW</sequence>
<dbReference type="GO" id="GO:0019172">
    <property type="term" value="F:glyoxalase III activity"/>
    <property type="evidence" value="ECO:0007669"/>
    <property type="project" value="TreeGrafter"/>
</dbReference>
<dbReference type="GO" id="GO:0005737">
    <property type="term" value="C:cytoplasm"/>
    <property type="evidence" value="ECO:0007669"/>
    <property type="project" value="TreeGrafter"/>
</dbReference>
<dbReference type="InterPro" id="IPR029062">
    <property type="entry name" value="Class_I_gatase-like"/>
</dbReference>
<evidence type="ECO:0000256" key="3">
    <source>
        <dbReference type="ARBA" id="ARBA00038493"/>
    </source>
</evidence>
<dbReference type="PANTHER" id="PTHR48094:SF11">
    <property type="entry name" value="GLUTATHIONE-INDEPENDENT GLYOXALASE HSP31-RELATED"/>
    <property type="match status" value="1"/>
</dbReference>
<gene>
    <name evidence="4" type="ORF">MiYa_02555</name>
</gene>
<evidence type="ECO:0000256" key="1">
    <source>
        <dbReference type="ARBA" id="ARBA00023016"/>
    </source>
</evidence>
<organism evidence="4 5">
    <name type="scientific">Microcystis aeruginosa NIES-2519</name>
    <dbReference type="NCBI Taxonomy" id="2303981"/>
    <lineage>
        <taxon>Bacteria</taxon>
        <taxon>Bacillati</taxon>
        <taxon>Cyanobacteriota</taxon>
        <taxon>Cyanophyceae</taxon>
        <taxon>Oscillatoriophycideae</taxon>
        <taxon>Chroococcales</taxon>
        <taxon>Microcystaceae</taxon>
        <taxon>Microcystis</taxon>
    </lineage>
</organism>
<protein>
    <recommendedName>
        <fullName evidence="6">DJ-1/PfpI domain-containing protein</fullName>
    </recommendedName>
</protein>
<comment type="caution">
    <text evidence="4">The sequence shown here is derived from an EMBL/GenBank/DDBJ whole genome shotgun (WGS) entry which is preliminary data.</text>
</comment>
<name>A0A5A5R7M5_MICAE</name>
<dbReference type="Gene3D" id="3.40.50.880">
    <property type="match status" value="1"/>
</dbReference>
<accession>A0A5A5R7M5</accession>
<dbReference type="InterPro" id="IPR050325">
    <property type="entry name" value="Prot/Nucl_acid_deglycase"/>
</dbReference>
<comment type="similarity">
    <text evidence="3">Belongs to the peptidase C56 family. HSP31-like subfamily.</text>
</comment>